<feature type="region of interest" description="Disordered" evidence="1">
    <location>
        <begin position="1"/>
        <end position="170"/>
    </location>
</feature>
<organism evidence="2 3">
    <name type="scientific">Setaria viridis</name>
    <name type="common">Green bristlegrass</name>
    <name type="synonym">Setaria italica subsp. viridis</name>
    <dbReference type="NCBI Taxonomy" id="4556"/>
    <lineage>
        <taxon>Eukaryota</taxon>
        <taxon>Viridiplantae</taxon>
        <taxon>Streptophyta</taxon>
        <taxon>Embryophyta</taxon>
        <taxon>Tracheophyta</taxon>
        <taxon>Spermatophyta</taxon>
        <taxon>Magnoliopsida</taxon>
        <taxon>Liliopsida</taxon>
        <taxon>Poales</taxon>
        <taxon>Poaceae</taxon>
        <taxon>PACMAD clade</taxon>
        <taxon>Panicoideae</taxon>
        <taxon>Panicodae</taxon>
        <taxon>Paniceae</taxon>
        <taxon>Cenchrinae</taxon>
        <taxon>Setaria</taxon>
    </lineage>
</organism>
<feature type="compositionally biased region" description="Basic and acidic residues" evidence="1">
    <location>
        <begin position="114"/>
        <end position="125"/>
    </location>
</feature>
<evidence type="ECO:0000313" key="2">
    <source>
        <dbReference type="EMBL" id="TKW22074.1"/>
    </source>
</evidence>
<dbReference type="Proteomes" id="UP000298652">
    <property type="component" value="Chromosome 4"/>
</dbReference>
<feature type="compositionally biased region" description="Low complexity" evidence="1">
    <location>
        <begin position="10"/>
        <end position="49"/>
    </location>
</feature>
<proteinExistence type="predicted"/>
<feature type="compositionally biased region" description="Polar residues" evidence="1">
    <location>
        <begin position="145"/>
        <end position="169"/>
    </location>
</feature>
<evidence type="ECO:0000256" key="1">
    <source>
        <dbReference type="SAM" id="MobiDB-lite"/>
    </source>
</evidence>
<keyword evidence="3" id="KW-1185">Reference proteome</keyword>
<gene>
    <name evidence="2" type="ORF">SEVIR_4G204901v2</name>
</gene>
<accession>A0A4U6V2N5</accession>
<dbReference type="Gramene" id="TKW22074">
    <property type="protein sequence ID" value="TKW22074"/>
    <property type="gene ID" value="SEVIR_4G204901v2"/>
</dbReference>
<protein>
    <submittedName>
        <fullName evidence="2">Uncharacterized protein</fullName>
    </submittedName>
</protein>
<reference evidence="2" key="1">
    <citation type="submission" date="2019-03" db="EMBL/GenBank/DDBJ databases">
        <title>WGS assembly of Setaria viridis.</title>
        <authorList>
            <person name="Huang P."/>
            <person name="Jenkins J."/>
            <person name="Grimwood J."/>
            <person name="Barry K."/>
            <person name="Healey A."/>
            <person name="Mamidi S."/>
            <person name="Sreedasyam A."/>
            <person name="Shu S."/>
            <person name="Feldman M."/>
            <person name="Wu J."/>
            <person name="Yu Y."/>
            <person name="Chen C."/>
            <person name="Johnson J."/>
            <person name="Rokhsar D."/>
            <person name="Baxter I."/>
            <person name="Schmutz J."/>
            <person name="Brutnell T."/>
            <person name="Kellogg E."/>
        </authorList>
    </citation>
    <scope>NUCLEOTIDE SEQUENCE [LARGE SCALE GENOMIC DNA]</scope>
</reference>
<feature type="compositionally biased region" description="Gly residues" evidence="1">
    <location>
        <begin position="97"/>
        <end position="106"/>
    </location>
</feature>
<evidence type="ECO:0000313" key="3">
    <source>
        <dbReference type="Proteomes" id="UP000298652"/>
    </source>
</evidence>
<dbReference type="AlphaFoldDB" id="A0A4U6V2N5"/>
<dbReference type="EMBL" id="CM016555">
    <property type="protein sequence ID" value="TKW22074.1"/>
    <property type="molecule type" value="Genomic_DNA"/>
</dbReference>
<name>A0A4U6V2N5_SETVI</name>
<sequence length="230" mass="25153">MRRKRGCSGGSSPARRSPGVWLCSRPTSSTPPHSRRPSPGASSSSSSPRCCGTTPRAPRSDLRPARAQITRSMFIRRRSHRLLSALGRRTHNAVQEHGGGSSGRGAGDPPAVRGLRDGEARDPHRQAAAWRRARRSGRNPPGSRTPSTNSAGRRSTSTTLSGAPNTMSTSCRSWCRRRSCWPTTPARARRSRWSRCRDPLWPTTRSRAAPRCPWRASRCRRPATSASSLG</sequence>